<evidence type="ECO:0000313" key="7">
    <source>
        <dbReference type="Proteomes" id="UP000723714"/>
    </source>
</evidence>
<keyword evidence="2" id="KW-0184">Conjugation</keyword>
<feature type="coiled-coil region" evidence="3">
    <location>
        <begin position="395"/>
        <end position="448"/>
    </location>
</feature>
<gene>
    <name evidence="6" type="ORF">HGO97_022370</name>
</gene>
<evidence type="ECO:0000256" key="3">
    <source>
        <dbReference type="SAM" id="Coils"/>
    </source>
</evidence>
<keyword evidence="3" id="KW-0175">Coiled coil</keyword>
<evidence type="ECO:0000256" key="2">
    <source>
        <dbReference type="ARBA" id="ARBA00022971"/>
    </source>
</evidence>
<comment type="similarity">
    <text evidence="1">Belongs to the MobA/MobL family.</text>
</comment>
<dbReference type="EMBL" id="JABACJ020000037">
    <property type="protein sequence ID" value="MBU3878548.1"/>
    <property type="molecule type" value="Genomic_DNA"/>
</dbReference>
<proteinExistence type="inferred from homology"/>
<reference evidence="6 7" key="1">
    <citation type="submission" date="2021-06" db="EMBL/GenBank/DDBJ databases">
        <title>Faecalicatena sp. nov. isolated from porcine feces.</title>
        <authorList>
            <person name="Oh B.S."/>
            <person name="Lee J.H."/>
        </authorList>
    </citation>
    <scope>NUCLEOTIDE SEQUENCE [LARGE SCALE GENOMIC DNA]</scope>
    <source>
        <strain evidence="6 7">AGMB00832</strain>
    </source>
</reference>
<evidence type="ECO:0000256" key="1">
    <source>
        <dbReference type="ARBA" id="ARBA00010873"/>
    </source>
</evidence>
<feature type="domain" description="MobA/MobL protein" evidence="5">
    <location>
        <begin position="57"/>
        <end position="205"/>
    </location>
</feature>
<sequence length="528" mass="61197">MSKLHNVRGRITYISSHAKQENLYAVYETTDRHYWTELARFNQQEFLKSGTEGKCIEARELIIALPESFPDLYDPDRLLQMFTNRFKEKYGVECVSALHHNKRKTNYHIHLIFSERELLPEPIEKIATRTMFYNEQKKHVRNKKEILDDSGNVRKGCKIIKKGEVYERTLFTAKNKLFKQEHYLDEAKRFYTDLINLLIEDDKNKLHVFDKNGLYLATKKIGKNNPKAEQIKADNEVRMQWNHEVDRALVSQVPEDEIRQIKKDFITDRIRSSIKAWGNCPELLANIIRGATNRLALLIHDILTAARELKNKLFYEALEKEYGSKAVTKAEDKASVVTAPAAEELTEPEPPVTTITETVLETEATEPPKPQIPPRPVMPPKAAAFPMLQKIKITLDKQNHLIFEAERERSQLEIELSDLKGLARLTKKKELESRIATKNEEIRTLKAGLSGIVRQHGFATVQDFYTAFYTAQRAIDAYLKECAKREEAYGEKATPKAETMHNKIKRYQEKADRLNANQPYRSRDKGAR</sequence>
<comment type="caution">
    <text evidence="6">The sequence shown here is derived from an EMBL/GenBank/DDBJ whole genome shotgun (WGS) entry which is preliminary data.</text>
</comment>
<dbReference type="Pfam" id="PF03389">
    <property type="entry name" value="MobA_MobL"/>
    <property type="match status" value="1"/>
</dbReference>
<keyword evidence="7" id="KW-1185">Reference proteome</keyword>
<organism evidence="6 7">
    <name type="scientific">Faecalicatena faecalis</name>
    <dbReference type="NCBI Taxonomy" id="2726362"/>
    <lineage>
        <taxon>Bacteria</taxon>
        <taxon>Bacillati</taxon>
        <taxon>Bacillota</taxon>
        <taxon>Clostridia</taxon>
        <taxon>Lachnospirales</taxon>
        <taxon>Lachnospiraceae</taxon>
        <taxon>Faecalicatena</taxon>
    </lineage>
</organism>
<name>A0ABS6DAB6_9FIRM</name>
<dbReference type="InterPro" id="IPR005053">
    <property type="entry name" value="MobA_MobL"/>
</dbReference>
<evidence type="ECO:0000256" key="4">
    <source>
        <dbReference type="SAM" id="MobiDB-lite"/>
    </source>
</evidence>
<dbReference type="Proteomes" id="UP000723714">
    <property type="component" value="Unassembled WGS sequence"/>
</dbReference>
<evidence type="ECO:0000259" key="5">
    <source>
        <dbReference type="Pfam" id="PF03389"/>
    </source>
</evidence>
<protein>
    <submittedName>
        <fullName evidence="6">MobA/MobL family protein</fullName>
    </submittedName>
</protein>
<accession>A0ABS6DAB6</accession>
<evidence type="ECO:0000313" key="6">
    <source>
        <dbReference type="EMBL" id="MBU3878548.1"/>
    </source>
</evidence>
<feature type="compositionally biased region" description="Basic and acidic residues" evidence="4">
    <location>
        <begin position="489"/>
        <end position="513"/>
    </location>
</feature>
<feature type="region of interest" description="Disordered" evidence="4">
    <location>
        <begin position="489"/>
        <end position="528"/>
    </location>
</feature>